<accession>A0A814ENJ5</accession>
<evidence type="ECO:0000256" key="1">
    <source>
        <dbReference type="SAM" id="MobiDB-lite"/>
    </source>
</evidence>
<proteinExistence type="predicted"/>
<feature type="region of interest" description="Disordered" evidence="1">
    <location>
        <begin position="619"/>
        <end position="656"/>
    </location>
</feature>
<organism evidence="2 3">
    <name type="scientific">Rotaria sordida</name>
    <dbReference type="NCBI Taxonomy" id="392033"/>
    <lineage>
        <taxon>Eukaryota</taxon>
        <taxon>Metazoa</taxon>
        <taxon>Spiralia</taxon>
        <taxon>Gnathifera</taxon>
        <taxon>Rotifera</taxon>
        <taxon>Eurotatoria</taxon>
        <taxon>Bdelloidea</taxon>
        <taxon>Philodinida</taxon>
        <taxon>Philodinidae</taxon>
        <taxon>Rotaria</taxon>
    </lineage>
</organism>
<dbReference type="EMBL" id="CAJNOT010000416">
    <property type="protein sequence ID" value="CAF0974688.1"/>
    <property type="molecule type" value="Genomic_DNA"/>
</dbReference>
<evidence type="ECO:0000313" key="2">
    <source>
        <dbReference type="EMBL" id="CAF0974688.1"/>
    </source>
</evidence>
<dbReference type="AlphaFoldDB" id="A0A814ENJ5"/>
<protein>
    <submittedName>
        <fullName evidence="2">Uncharacterized protein</fullName>
    </submittedName>
</protein>
<comment type="caution">
    <text evidence="2">The sequence shown here is derived from an EMBL/GenBank/DDBJ whole genome shotgun (WGS) entry which is preliminary data.</text>
</comment>
<evidence type="ECO:0000313" key="3">
    <source>
        <dbReference type="Proteomes" id="UP000663864"/>
    </source>
</evidence>
<sequence>MRARLTGIFHKIETLPSTLDIENKIHIIADTDKLLADIPCPFAFDALSDLDFELLNKINYKFQYDLHRRQHSASLTYNSQVNKIVDNYLFSEKKKTTSKRNFFICTKSHSLTIHWDIDTNLVQDKNDIELDLFVRFDRQPNTDSPKSFIGFYNVTLKASKHELFQLIDLNGNVTKQSGRLSTYNSITYRIDNALKEINRNLIIDHNITENQSPLVRIDNELEYLRGNGDHLHEILQLSGNPLSTIRELTIDRENHIGKMKWLQQFGVHVEFGNPLSNLTVLYFFYNLSLLHKDDDQTIDASLGFKLASSKIAPTSFYFSSGGLLNTTLHVSKTLRVRDDIALSTSLTAQYNPQSISQVNVFTNSNYYGQEFQNSLYALFKQHQVTVRSIFNTSGNEYYKYEMDIGFNDNLLTGHTERKNGKQTIISDINAKICSPTGTAKLDVKVLDQLEIKFDHTHLGRLRDDDFRSKTLIDGNLLRSDNKCSSSYSGSVVKDDGNINTDKICLLYGKSRLDNHSHDRITPLTLLENISTTNELIEDLHNKGFAMRHATNEHMMVYIYINNDDDDEQTNQIKQDKLKMELGFIEKLLRKTKHQLYKRLKHLQRHRTIKLEAYDEPVAGTPILNEPVAGPPTSDEPVADPPTSDEPMAGPPSSLRK</sequence>
<dbReference type="Proteomes" id="UP000663864">
    <property type="component" value="Unassembled WGS sequence"/>
</dbReference>
<name>A0A814ENJ5_9BILA</name>
<reference evidence="2" key="1">
    <citation type="submission" date="2021-02" db="EMBL/GenBank/DDBJ databases">
        <authorList>
            <person name="Nowell W R."/>
        </authorList>
    </citation>
    <scope>NUCLEOTIDE SEQUENCE</scope>
</reference>
<gene>
    <name evidence="2" type="ORF">ZHD862_LOCUS11186</name>
</gene>